<dbReference type="HAMAP" id="MF_00664">
    <property type="entry name" value="PS_decarb_PSD_A"/>
    <property type="match status" value="1"/>
</dbReference>
<keyword evidence="3" id="KW-0210">Decarboxylase</keyword>
<keyword evidence="2" id="KW-0444">Lipid biosynthesis</keyword>
<evidence type="ECO:0000256" key="10">
    <source>
        <dbReference type="ARBA" id="ARBA00023317"/>
    </source>
</evidence>
<keyword evidence="5 11" id="KW-0472">Membrane</keyword>
<accession>A0A382DXD3</accession>
<dbReference type="PANTHER" id="PTHR35809">
    <property type="entry name" value="ARCHAETIDYLSERINE DECARBOXYLASE PROENZYME-RELATED"/>
    <property type="match status" value="1"/>
</dbReference>
<dbReference type="InterPro" id="IPR003817">
    <property type="entry name" value="PS_Dcarbxylase"/>
</dbReference>
<dbReference type="InterPro" id="IPR033175">
    <property type="entry name" value="PSD-A"/>
</dbReference>
<keyword evidence="4" id="KW-0443">Lipid metabolism</keyword>
<dbReference type="AlphaFoldDB" id="A0A382DXD3"/>
<evidence type="ECO:0000256" key="11">
    <source>
        <dbReference type="SAM" id="Phobius"/>
    </source>
</evidence>
<proteinExistence type="inferred from homology"/>
<dbReference type="NCBIfam" id="NF003678">
    <property type="entry name" value="PRK05305.1-2"/>
    <property type="match status" value="1"/>
</dbReference>
<evidence type="ECO:0000256" key="2">
    <source>
        <dbReference type="ARBA" id="ARBA00022516"/>
    </source>
</evidence>
<keyword evidence="1" id="KW-1003">Cell membrane</keyword>
<evidence type="ECO:0000256" key="3">
    <source>
        <dbReference type="ARBA" id="ARBA00022793"/>
    </source>
</evidence>
<evidence type="ECO:0000256" key="4">
    <source>
        <dbReference type="ARBA" id="ARBA00023098"/>
    </source>
</evidence>
<protein>
    <recommendedName>
        <fullName evidence="13">Phosphatidylserine decarboxylase</fullName>
    </recommendedName>
</protein>
<keyword evidence="6" id="KW-0865">Zymogen</keyword>
<gene>
    <name evidence="12" type="ORF">METZ01_LOCUS195683</name>
</gene>
<evidence type="ECO:0000256" key="6">
    <source>
        <dbReference type="ARBA" id="ARBA00023145"/>
    </source>
</evidence>
<evidence type="ECO:0000256" key="9">
    <source>
        <dbReference type="ARBA" id="ARBA00023264"/>
    </source>
</evidence>
<keyword evidence="10" id="KW-0670">Pyruvate</keyword>
<dbReference type="Pfam" id="PF02666">
    <property type="entry name" value="PS_Dcarbxylase"/>
    <property type="match status" value="1"/>
</dbReference>
<keyword evidence="7" id="KW-0594">Phospholipid biosynthesis</keyword>
<keyword evidence="11" id="KW-0812">Transmembrane</keyword>
<evidence type="ECO:0000256" key="1">
    <source>
        <dbReference type="ARBA" id="ARBA00022475"/>
    </source>
</evidence>
<dbReference type="GO" id="GO:0004609">
    <property type="term" value="F:phosphatidylserine decarboxylase activity"/>
    <property type="evidence" value="ECO:0007669"/>
    <property type="project" value="InterPro"/>
</dbReference>
<reference evidence="12" key="1">
    <citation type="submission" date="2018-05" db="EMBL/GenBank/DDBJ databases">
        <authorList>
            <person name="Lanie J.A."/>
            <person name="Ng W.-L."/>
            <person name="Kazmierczak K.M."/>
            <person name="Andrzejewski T.M."/>
            <person name="Davidsen T.M."/>
            <person name="Wayne K.J."/>
            <person name="Tettelin H."/>
            <person name="Glass J.I."/>
            <person name="Rusch D."/>
            <person name="Podicherti R."/>
            <person name="Tsui H.-C.T."/>
            <person name="Winkler M.E."/>
        </authorList>
    </citation>
    <scope>NUCLEOTIDE SEQUENCE</scope>
</reference>
<evidence type="ECO:0000256" key="7">
    <source>
        <dbReference type="ARBA" id="ARBA00023209"/>
    </source>
</evidence>
<evidence type="ECO:0000256" key="8">
    <source>
        <dbReference type="ARBA" id="ARBA00023239"/>
    </source>
</evidence>
<dbReference type="NCBIfam" id="NF003685">
    <property type="entry name" value="PRK05305.2-5"/>
    <property type="match status" value="1"/>
</dbReference>
<feature type="transmembrane region" description="Helical" evidence="11">
    <location>
        <begin position="5"/>
        <end position="23"/>
    </location>
</feature>
<sequence length="210" mass="23583">MRSPIAKEGFIIIIPLAFLAAVFYSFSHYWATGLFEGLFLFCCWFFRDPERSIPQEPKVIVSPADGKVVEIVKESDPLLPNDNYIRVSIFLNVFNVHVNRIPIAGKIEAKRYNKGKFLNAANHKASLDNEQNTILLNNGSVKILVKQIAGLIARRIVCYAKEGDDYQLGQRFGLIRFGSRTDIFVPEGTELKVKKDDIVSGGSSIIGYLK</sequence>
<evidence type="ECO:0000256" key="5">
    <source>
        <dbReference type="ARBA" id="ARBA00023136"/>
    </source>
</evidence>
<dbReference type="PANTHER" id="PTHR35809:SF1">
    <property type="entry name" value="ARCHAETIDYLSERINE DECARBOXYLASE PROENZYME-RELATED"/>
    <property type="match status" value="1"/>
</dbReference>
<keyword evidence="9" id="KW-1208">Phospholipid metabolism</keyword>
<evidence type="ECO:0008006" key="13">
    <source>
        <dbReference type="Google" id="ProtNLM"/>
    </source>
</evidence>
<keyword evidence="11" id="KW-1133">Transmembrane helix</keyword>
<dbReference type="GO" id="GO:0008654">
    <property type="term" value="P:phospholipid biosynthetic process"/>
    <property type="evidence" value="ECO:0007669"/>
    <property type="project" value="UniProtKB-KW"/>
</dbReference>
<keyword evidence="8" id="KW-0456">Lyase</keyword>
<name>A0A382DXD3_9ZZZZ</name>
<dbReference type="EMBL" id="UINC01041488">
    <property type="protein sequence ID" value="SVB42829.1"/>
    <property type="molecule type" value="Genomic_DNA"/>
</dbReference>
<evidence type="ECO:0000313" key="12">
    <source>
        <dbReference type="EMBL" id="SVB42829.1"/>
    </source>
</evidence>
<organism evidence="12">
    <name type="scientific">marine metagenome</name>
    <dbReference type="NCBI Taxonomy" id="408172"/>
    <lineage>
        <taxon>unclassified sequences</taxon>
        <taxon>metagenomes</taxon>
        <taxon>ecological metagenomes</taxon>
    </lineage>
</organism>